<evidence type="ECO:0000313" key="3">
    <source>
        <dbReference type="Proteomes" id="UP000278143"/>
    </source>
</evidence>
<dbReference type="Proteomes" id="UP000278143">
    <property type="component" value="Unassembled WGS sequence"/>
</dbReference>
<dbReference type="EMBL" id="KZ990859">
    <property type="protein sequence ID" value="RKP23572.1"/>
    <property type="molecule type" value="Genomic_DNA"/>
</dbReference>
<evidence type="ECO:0000313" key="2">
    <source>
        <dbReference type="EMBL" id="RKP23572.1"/>
    </source>
</evidence>
<proteinExistence type="predicted"/>
<keyword evidence="1" id="KW-0732">Signal</keyword>
<reference evidence="3" key="1">
    <citation type="journal article" date="2018" name="Nat. Microbiol.">
        <title>Leveraging single-cell genomics to expand the fungal tree of life.</title>
        <authorList>
            <person name="Ahrendt S.R."/>
            <person name="Quandt C.A."/>
            <person name="Ciobanu D."/>
            <person name="Clum A."/>
            <person name="Salamov A."/>
            <person name="Andreopoulos B."/>
            <person name="Cheng J.F."/>
            <person name="Woyke T."/>
            <person name="Pelin A."/>
            <person name="Henrissat B."/>
            <person name="Reynolds N.K."/>
            <person name="Benny G.L."/>
            <person name="Smith M.E."/>
            <person name="James T.Y."/>
            <person name="Grigoriev I.V."/>
        </authorList>
    </citation>
    <scope>NUCLEOTIDE SEQUENCE [LARGE SCALE GENOMIC DNA]</scope>
    <source>
        <strain evidence="3">Benny S71-1</strain>
    </source>
</reference>
<sequence>MQAFTIITTMLAMAFAASLLSINPTSANPILARRAPPNRKPQRMLVACAWFEHGCSDCPDGYHMLFLDNAEKVCEPDSDDSPLLLECTFAGHGCPDCPDGWHQNGRTYKSWAIIEGLKYCYPNGLE</sequence>
<organism evidence="2 3">
    <name type="scientific">Syncephalis pseudoplumigaleata</name>
    <dbReference type="NCBI Taxonomy" id="1712513"/>
    <lineage>
        <taxon>Eukaryota</taxon>
        <taxon>Fungi</taxon>
        <taxon>Fungi incertae sedis</taxon>
        <taxon>Zoopagomycota</taxon>
        <taxon>Zoopagomycotina</taxon>
        <taxon>Zoopagomycetes</taxon>
        <taxon>Zoopagales</taxon>
        <taxon>Piptocephalidaceae</taxon>
        <taxon>Syncephalis</taxon>
    </lineage>
</organism>
<gene>
    <name evidence="2" type="ORF">SYNPS1DRAFT_30673</name>
</gene>
<name>A0A4P9YVV6_9FUNG</name>
<feature type="chain" id="PRO_5020181422" evidence="1">
    <location>
        <begin position="28"/>
        <end position="126"/>
    </location>
</feature>
<accession>A0A4P9YVV6</accession>
<protein>
    <submittedName>
        <fullName evidence="2">Uncharacterized protein</fullName>
    </submittedName>
</protein>
<evidence type="ECO:0000256" key="1">
    <source>
        <dbReference type="SAM" id="SignalP"/>
    </source>
</evidence>
<dbReference type="AlphaFoldDB" id="A0A4P9YVV6"/>
<feature type="signal peptide" evidence="1">
    <location>
        <begin position="1"/>
        <end position="27"/>
    </location>
</feature>
<keyword evidence="3" id="KW-1185">Reference proteome</keyword>